<reference evidence="1 2" key="1">
    <citation type="submission" date="2019-03" db="EMBL/GenBank/DDBJ databases">
        <authorList>
            <consortium name="GenomeTrakr: Next Generation Sequencing Network for Food Pathogen Tracability"/>
        </authorList>
    </citation>
    <scope>NUCLEOTIDE SEQUENCE [LARGE SCALE GENOMIC DNA]</scope>
    <source>
        <strain evidence="1 2">LS1392</strain>
    </source>
</reference>
<name>A0A4B9HVQ5_LISMN</name>
<organism evidence="1 2">
    <name type="scientific">Listeria monocytogenes serotype 1/2b</name>
    <dbReference type="NCBI Taxonomy" id="2291966"/>
    <lineage>
        <taxon>Bacteria</taxon>
        <taxon>Bacillati</taxon>
        <taxon>Bacillota</taxon>
        <taxon>Bacilli</taxon>
        <taxon>Bacillales</taxon>
        <taxon>Listeriaceae</taxon>
        <taxon>Listeria</taxon>
    </lineage>
</organism>
<dbReference type="Proteomes" id="UP000330099">
    <property type="component" value="Unassembled WGS sequence"/>
</dbReference>
<evidence type="ECO:0000313" key="1">
    <source>
        <dbReference type="EMBL" id="EAE6013726.1"/>
    </source>
</evidence>
<dbReference type="EMBL" id="AAASZE010000003">
    <property type="protein sequence ID" value="EAE6013726.1"/>
    <property type="molecule type" value="Genomic_DNA"/>
</dbReference>
<gene>
    <name evidence="1" type="ORF">E3077_09435</name>
</gene>
<proteinExistence type="predicted"/>
<comment type="caution">
    <text evidence="1">The sequence shown here is derived from an EMBL/GenBank/DDBJ whole genome shotgun (WGS) entry which is preliminary data.</text>
</comment>
<sequence length="137" mass="15860">MKLQDVKELPERIPEKEVYSLIGSTISDFKNEAISKNVFLEIMTELMERQIMTYEILKEPLRGILDELIASMWNINNYNDVDIMLSLIVNFGLEKSFNKAKVSIENNSDIELEILEEIQETIAEVGNHMSNPYYGLQ</sequence>
<accession>A0A4B9HVQ5</accession>
<evidence type="ECO:0000313" key="2">
    <source>
        <dbReference type="Proteomes" id="UP000330099"/>
    </source>
</evidence>
<protein>
    <submittedName>
        <fullName evidence="1">Uncharacterized protein</fullName>
    </submittedName>
</protein>
<dbReference type="AlphaFoldDB" id="A0A4B9HVQ5"/>